<accession>A0A1A5YJR5</accession>
<proteinExistence type="predicted"/>
<dbReference type="Gene3D" id="1.10.10.10">
    <property type="entry name" value="Winged helix-like DNA-binding domain superfamily/Winged helix DNA-binding domain"/>
    <property type="match status" value="1"/>
</dbReference>
<dbReference type="PRINTS" id="PR00598">
    <property type="entry name" value="HTHMARR"/>
</dbReference>
<dbReference type="Pfam" id="PF01047">
    <property type="entry name" value="MarR"/>
    <property type="match status" value="1"/>
</dbReference>
<sequence>MEEINNERLALMHKLDEAFRDVRKQILSEWNKNNEHNLGMTHGRMLILLNDNGAMKASALAEALSITGGGVTGIADRLIELGYIKRERSQEDRRAVLLTLSDKGKAGVGSMMEVRRNIMIKLFKGLSMEDMLQGIHLFQTMSQNMESQD</sequence>
<name>A0A1A5YJR5_9BACL</name>
<dbReference type="PANTHER" id="PTHR42756:SF1">
    <property type="entry name" value="TRANSCRIPTIONAL REPRESSOR OF EMRAB OPERON"/>
    <property type="match status" value="1"/>
</dbReference>
<keyword evidence="6" id="KW-1185">Reference proteome</keyword>
<dbReference type="OrthoDB" id="166070at2"/>
<dbReference type="GO" id="GO:0003700">
    <property type="term" value="F:DNA-binding transcription factor activity"/>
    <property type="evidence" value="ECO:0007669"/>
    <property type="project" value="InterPro"/>
</dbReference>
<comment type="caution">
    <text evidence="5">The sequence shown here is derived from an EMBL/GenBank/DDBJ whole genome shotgun (WGS) entry which is preliminary data.</text>
</comment>
<evidence type="ECO:0000256" key="3">
    <source>
        <dbReference type="ARBA" id="ARBA00023163"/>
    </source>
</evidence>
<dbReference type="Proteomes" id="UP000092024">
    <property type="component" value="Unassembled WGS sequence"/>
</dbReference>
<evidence type="ECO:0000256" key="1">
    <source>
        <dbReference type="ARBA" id="ARBA00023015"/>
    </source>
</evidence>
<feature type="domain" description="HTH marR-type" evidence="4">
    <location>
        <begin position="8"/>
        <end position="143"/>
    </location>
</feature>
<dbReference type="InterPro" id="IPR000835">
    <property type="entry name" value="HTH_MarR-typ"/>
</dbReference>
<keyword evidence="1" id="KW-0805">Transcription regulation</keyword>
<organism evidence="5 6">
    <name type="scientific">Paenibacillus oryzae</name>
    <dbReference type="NCBI Taxonomy" id="1844972"/>
    <lineage>
        <taxon>Bacteria</taxon>
        <taxon>Bacillati</taxon>
        <taxon>Bacillota</taxon>
        <taxon>Bacilli</taxon>
        <taxon>Bacillales</taxon>
        <taxon>Paenibacillaceae</taxon>
        <taxon>Paenibacillus</taxon>
    </lineage>
</organism>
<evidence type="ECO:0000259" key="4">
    <source>
        <dbReference type="PROSITE" id="PS50995"/>
    </source>
</evidence>
<evidence type="ECO:0000313" key="6">
    <source>
        <dbReference type="Proteomes" id="UP000092024"/>
    </source>
</evidence>
<dbReference type="SUPFAM" id="SSF46785">
    <property type="entry name" value="Winged helix' DNA-binding domain"/>
    <property type="match status" value="1"/>
</dbReference>
<reference evidence="5 6" key="1">
    <citation type="submission" date="2016-05" db="EMBL/GenBank/DDBJ databases">
        <title>Paenibacillus oryzae. sp. nov., isolated from the rice root.</title>
        <authorList>
            <person name="Zhang J."/>
            <person name="Zhang X."/>
        </authorList>
    </citation>
    <scope>NUCLEOTIDE SEQUENCE [LARGE SCALE GENOMIC DNA]</scope>
    <source>
        <strain evidence="5 6">1DrF-4</strain>
    </source>
</reference>
<dbReference type="AlphaFoldDB" id="A0A1A5YJR5"/>
<keyword evidence="2" id="KW-0238">DNA-binding</keyword>
<protein>
    <recommendedName>
        <fullName evidence="4">HTH marR-type domain-containing protein</fullName>
    </recommendedName>
</protein>
<dbReference type="STRING" id="1844972.A7K91_17635"/>
<dbReference type="EMBL" id="LYPA01000052">
    <property type="protein sequence ID" value="OBR65852.1"/>
    <property type="molecule type" value="Genomic_DNA"/>
</dbReference>
<dbReference type="RefSeq" id="WP_068682765.1">
    <property type="nucleotide sequence ID" value="NZ_LYPA01000052.1"/>
</dbReference>
<dbReference type="PANTHER" id="PTHR42756">
    <property type="entry name" value="TRANSCRIPTIONAL REGULATOR, MARR"/>
    <property type="match status" value="1"/>
</dbReference>
<evidence type="ECO:0000313" key="5">
    <source>
        <dbReference type="EMBL" id="OBR65852.1"/>
    </source>
</evidence>
<dbReference type="SMART" id="SM00347">
    <property type="entry name" value="HTH_MARR"/>
    <property type="match status" value="1"/>
</dbReference>
<dbReference type="PROSITE" id="PS50995">
    <property type="entry name" value="HTH_MARR_2"/>
    <property type="match status" value="1"/>
</dbReference>
<gene>
    <name evidence="5" type="ORF">A7K91_17635</name>
</gene>
<dbReference type="GO" id="GO:0003677">
    <property type="term" value="F:DNA binding"/>
    <property type="evidence" value="ECO:0007669"/>
    <property type="project" value="UniProtKB-KW"/>
</dbReference>
<dbReference type="InterPro" id="IPR036390">
    <property type="entry name" value="WH_DNA-bd_sf"/>
</dbReference>
<keyword evidence="3" id="KW-0804">Transcription</keyword>
<evidence type="ECO:0000256" key="2">
    <source>
        <dbReference type="ARBA" id="ARBA00023125"/>
    </source>
</evidence>
<dbReference type="InterPro" id="IPR036388">
    <property type="entry name" value="WH-like_DNA-bd_sf"/>
</dbReference>